<feature type="signal peptide" evidence="1">
    <location>
        <begin position="1"/>
        <end position="20"/>
    </location>
</feature>
<sequence length="132" mass="13703">MTRFLAILAVSGLAAGAAFAEATHEQAMAINRYAPDVDVSMLSDAQVEAAFAAANGSDSDAEKRSQIEFIAGGGGTAPTTFSEEQIALIEQYVTPDEVSMMTGQQMGDALAIINGEDGDAEKSARIRAMIGN</sequence>
<dbReference type="AlphaFoldDB" id="A0AAU8AID4"/>
<name>A0AAU8AID4_9RHOB</name>
<reference evidence="2" key="1">
    <citation type="submission" date="2023-02" db="EMBL/GenBank/DDBJ databases">
        <title>Description and genomic characterization of Salipiger bruguierae sp. nov., isolated from the sediment of mangrove plant Bruguiera sexangula.</title>
        <authorList>
            <person name="Long M."/>
        </authorList>
    </citation>
    <scope>NUCLEOTIDE SEQUENCE</scope>
    <source>
        <strain evidence="2">H15</strain>
    </source>
</reference>
<gene>
    <name evidence="2" type="ORF">PVT71_03460</name>
</gene>
<evidence type="ECO:0008006" key="3">
    <source>
        <dbReference type="Google" id="ProtNLM"/>
    </source>
</evidence>
<evidence type="ECO:0000256" key="1">
    <source>
        <dbReference type="SAM" id="SignalP"/>
    </source>
</evidence>
<dbReference type="RefSeq" id="WP_353473100.1">
    <property type="nucleotide sequence ID" value="NZ_CP123384.1"/>
</dbReference>
<proteinExistence type="predicted"/>
<feature type="chain" id="PRO_5043515521" description="DUF4168 domain-containing protein" evidence="1">
    <location>
        <begin position="21"/>
        <end position="132"/>
    </location>
</feature>
<protein>
    <recommendedName>
        <fullName evidence="3">DUF4168 domain-containing protein</fullName>
    </recommendedName>
</protein>
<keyword evidence="1" id="KW-0732">Signal</keyword>
<dbReference type="EMBL" id="CP123384">
    <property type="protein sequence ID" value="XCC94282.1"/>
    <property type="molecule type" value="Genomic_DNA"/>
</dbReference>
<organism evidence="2">
    <name type="scientific">Alloyangia sp. H15</name>
    <dbReference type="NCBI Taxonomy" id="3029062"/>
    <lineage>
        <taxon>Bacteria</taxon>
        <taxon>Pseudomonadati</taxon>
        <taxon>Pseudomonadota</taxon>
        <taxon>Alphaproteobacteria</taxon>
        <taxon>Rhodobacterales</taxon>
        <taxon>Roseobacteraceae</taxon>
        <taxon>Alloyangia</taxon>
    </lineage>
</organism>
<accession>A0AAU8AID4</accession>
<evidence type="ECO:0000313" key="2">
    <source>
        <dbReference type="EMBL" id="XCC94282.1"/>
    </source>
</evidence>